<accession>A0A8H6DTI2</accession>
<reference evidence="3" key="1">
    <citation type="submission" date="2019-11" db="EMBL/GenBank/DDBJ databases">
        <title>Bipolaris sorokiniana Genome sequencing.</title>
        <authorList>
            <person name="Wang H."/>
        </authorList>
    </citation>
    <scope>NUCLEOTIDE SEQUENCE</scope>
</reference>
<dbReference type="InterPro" id="IPR010730">
    <property type="entry name" value="HET"/>
</dbReference>
<dbReference type="Proteomes" id="UP000624244">
    <property type="component" value="Unassembled WGS sequence"/>
</dbReference>
<feature type="domain" description="Heterokaryon incompatibility" evidence="2">
    <location>
        <begin position="293"/>
        <end position="444"/>
    </location>
</feature>
<dbReference type="Pfam" id="PF06985">
    <property type="entry name" value="HET"/>
    <property type="match status" value="1"/>
</dbReference>
<evidence type="ECO:0000256" key="1">
    <source>
        <dbReference type="SAM" id="MobiDB-lite"/>
    </source>
</evidence>
<dbReference type="PANTHER" id="PTHR33112">
    <property type="entry name" value="DOMAIN PROTEIN, PUTATIVE-RELATED"/>
    <property type="match status" value="1"/>
</dbReference>
<sequence length="761" mass="84976">MLHYMGTRQPPRKYVVAEADTTALSDNQSCSICRSRVWTPESFRVINDAPIEQERVSVRYQITSEELRKSVLGGCEFCKTLADGIHGKVFLDELYERLQESESCSGTNASEDVESRSENANKEPEDVEQEWTDASAFNEEEFGNDITGGWDAWDERDTLIEACQFEVEISFERGHAGHFTFVNAYIEAVDKTDHPTSLQKLQGEKSLELRYHVNSKDNRSSTSSIFPLWTADGMLGAETNMKMLGEWVHSLQPIAQSVATTLNYLPSRLIQLCDEGGLRIVRTFAIEGHEPKFAALSYVWGTNQTFILLSTTEDMLTTGFGTEQLPKTIQDAVTVTRRIGIEYIWVDALCIMQDSDEDKAQELPKMRSIYKYATVTIVASVAKSATEGFLHHVEEKYDYLIEPVMIPFSANMVQPTCSEIVLSYPADYKRWKDPINSRAWTFQELILSTRAILFSYRGVQTIDRTRPGSADGMTSGKDPQLPSLPWSGKLFSLATTPENTRQVWLAIRGEYSRRMLSYQGDKLVAVSAIAEELGQTYNSRYLAGMWERDLAIDLQWNCPRNETVDDDTHNRKPRAQGYVAPSWSWASVSGAVEDFIQVWEDEGNDGGIGYKNSFGFEVISCEVELAVPGFEYGAVTSGILVARGRICTLSWHPHPNDEQHRLLESDGYLAGLAEGDKSGIVNTSASAKCGEGTLDAVDPDMHGGVEVVCLGGRLVENVPGREDVEGMMLLVTTEGQYRRVGFFRVQTGVFEKGGSAVVRIV</sequence>
<protein>
    <recommendedName>
        <fullName evidence="2">Heterokaryon incompatibility domain-containing protein</fullName>
    </recommendedName>
</protein>
<dbReference type="AlphaFoldDB" id="A0A8H6DTI2"/>
<name>A0A8H6DTI2_COCSA</name>
<feature type="compositionally biased region" description="Basic and acidic residues" evidence="1">
    <location>
        <begin position="113"/>
        <end position="124"/>
    </location>
</feature>
<evidence type="ECO:0000313" key="3">
    <source>
        <dbReference type="EMBL" id="KAF5847472.1"/>
    </source>
</evidence>
<gene>
    <name evidence="3" type="ORF">GGP41_000226</name>
</gene>
<organism evidence="3 4">
    <name type="scientific">Cochliobolus sativus</name>
    <name type="common">Common root rot and spot blotch fungus</name>
    <name type="synonym">Bipolaris sorokiniana</name>
    <dbReference type="NCBI Taxonomy" id="45130"/>
    <lineage>
        <taxon>Eukaryota</taxon>
        <taxon>Fungi</taxon>
        <taxon>Dikarya</taxon>
        <taxon>Ascomycota</taxon>
        <taxon>Pezizomycotina</taxon>
        <taxon>Dothideomycetes</taxon>
        <taxon>Pleosporomycetidae</taxon>
        <taxon>Pleosporales</taxon>
        <taxon>Pleosporineae</taxon>
        <taxon>Pleosporaceae</taxon>
        <taxon>Bipolaris</taxon>
    </lineage>
</organism>
<evidence type="ECO:0000313" key="4">
    <source>
        <dbReference type="Proteomes" id="UP000624244"/>
    </source>
</evidence>
<dbReference type="EMBL" id="WNKQ01000013">
    <property type="protein sequence ID" value="KAF5847472.1"/>
    <property type="molecule type" value="Genomic_DNA"/>
</dbReference>
<proteinExistence type="predicted"/>
<comment type="caution">
    <text evidence="3">The sequence shown here is derived from an EMBL/GenBank/DDBJ whole genome shotgun (WGS) entry which is preliminary data.</text>
</comment>
<evidence type="ECO:0000259" key="2">
    <source>
        <dbReference type="Pfam" id="PF06985"/>
    </source>
</evidence>
<feature type="region of interest" description="Disordered" evidence="1">
    <location>
        <begin position="102"/>
        <end position="129"/>
    </location>
</feature>
<dbReference type="PANTHER" id="PTHR33112:SF16">
    <property type="entry name" value="HETEROKARYON INCOMPATIBILITY DOMAIN-CONTAINING PROTEIN"/>
    <property type="match status" value="1"/>
</dbReference>